<reference evidence="2" key="1">
    <citation type="journal article" date="2021" name="Nat. Commun.">
        <title>Genetic determinants of endophytism in the Arabidopsis root mycobiome.</title>
        <authorList>
            <person name="Mesny F."/>
            <person name="Miyauchi S."/>
            <person name="Thiergart T."/>
            <person name="Pickel B."/>
            <person name="Atanasova L."/>
            <person name="Karlsson M."/>
            <person name="Huettel B."/>
            <person name="Barry K.W."/>
            <person name="Haridas S."/>
            <person name="Chen C."/>
            <person name="Bauer D."/>
            <person name="Andreopoulos W."/>
            <person name="Pangilinan J."/>
            <person name="LaButti K."/>
            <person name="Riley R."/>
            <person name="Lipzen A."/>
            <person name="Clum A."/>
            <person name="Drula E."/>
            <person name="Henrissat B."/>
            <person name="Kohler A."/>
            <person name="Grigoriev I.V."/>
            <person name="Martin F.M."/>
            <person name="Hacquard S."/>
        </authorList>
    </citation>
    <scope>NUCLEOTIDE SEQUENCE</scope>
    <source>
        <strain evidence="2">MPI-SDFR-AT-0073</strain>
    </source>
</reference>
<keyword evidence="3" id="KW-1185">Reference proteome</keyword>
<dbReference type="AlphaFoldDB" id="A0A9P8ULM7"/>
<gene>
    <name evidence="2" type="ORF">BKA67DRAFT_659100</name>
</gene>
<evidence type="ECO:0000313" key="3">
    <source>
        <dbReference type="Proteomes" id="UP000758603"/>
    </source>
</evidence>
<organism evidence="2 3">
    <name type="scientific">Truncatella angustata</name>
    <dbReference type="NCBI Taxonomy" id="152316"/>
    <lineage>
        <taxon>Eukaryota</taxon>
        <taxon>Fungi</taxon>
        <taxon>Dikarya</taxon>
        <taxon>Ascomycota</taxon>
        <taxon>Pezizomycotina</taxon>
        <taxon>Sordariomycetes</taxon>
        <taxon>Xylariomycetidae</taxon>
        <taxon>Amphisphaeriales</taxon>
        <taxon>Sporocadaceae</taxon>
        <taxon>Truncatella</taxon>
    </lineage>
</organism>
<protein>
    <submittedName>
        <fullName evidence="2">Uncharacterized protein</fullName>
    </submittedName>
</protein>
<dbReference type="RefSeq" id="XP_045959105.1">
    <property type="nucleotide sequence ID" value="XM_046107400.1"/>
</dbReference>
<feature type="compositionally biased region" description="Polar residues" evidence="1">
    <location>
        <begin position="1"/>
        <end position="10"/>
    </location>
</feature>
<evidence type="ECO:0000313" key="2">
    <source>
        <dbReference type="EMBL" id="KAH6654835.1"/>
    </source>
</evidence>
<dbReference type="EMBL" id="JAGPXC010000004">
    <property type="protein sequence ID" value="KAH6654835.1"/>
    <property type="molecule type" value="Genomic_DNA"/>
</dbReference>
<sequence>MLNRRSNWDSSLPLRMQDPSSKRARPRRSPTSRRKAATANFTSIDCNATARLCYGSADVPSILRTAAKQGIWLTWQLEDAVGAEGWTDWISQQVVAGLEVALKEGL</sequence>
<accession>A0A9P8ULM7</accession>
<name>A0A9P8ULM7_9PEZI</name>
<dbReference type="OrthoDB" id="440424at2759"/>
<feature type="compositionally biased region" description="Basic residues" evidence="1">
    <location>
        <begin position="22"/>
        <end position="36"/>
    </location>
</feature>
<dbReference type="GeneID" id="70136291"/>
<evidence type="ECO:0000256" key="1">
    <source>
        <dbReference type="SAM" id="MobiDB-lite"/>
    </source>
</evidence>
<comment type="caution">
    <text evidence="2">The sequence shown here is derived from an EMBL/GenBank/DDBJ whole genome shotgun (WGS) entry which is preliminary data.</text>
</comment>
<dbReference type="Proteomes" id="UP000758603">
    <property type="component" value="Unassembled WGS sequence"/>
</dbReference>
<feature type="region of interest" description="Disordered" evidence="1">
    <location>
        <begin position="1"/>
        <end position="36"/>
    </location>
</feature>
<proteinExistence type="predicted"/>